<accession>A0ACA9Q6Q9</accession>
<feature type="non-terminal residue" evidence="1">
    <location>
        <position position="1"/>
    </location>
</feature>
<sequence length="53" mass="6383">NMLRTKVIKRNNIAILQNHILRLMSEEEVKERELKLQKAKKIIQVIQDDNKEK</sequence>
<comment type="caution">
    <text evidence="1">The sequence shown here is derived from an EMBL/GenBank/DDBJ whole genome shotgun (WGS) entry which is preliminary data.</text>
</comment>
<gene>
    <name evidence="1" type="ORF">SPELUC_LOCUS13727</name>
</gene>
<name>A0ACA9Q6Q9_9GLOM</name>
<organism evidence="1 2">
    <name type="scientific">Cetraspora pellucida</name>
    <dbReference type="NCBI Taxonomy" id="1433469"/>
    <lineage>
        <taxon>Eukaryota</taxon>
        <taxon>Fungi</taxon>
        <taxon>Fungi incertae sedis</taxon>
        <taxon>Mucoromycota</taxon>
        <taxon>Glomeromycotina</taxon>
        <taxon>Glomeromycetes</taxon>
        <taxon>Diversisporales</taxon>
        <taxon>Gigasporaceae</taxon>
        <taxon>Cetraspora</taxon>
    </lineage>
</organism>
<dbReference type="Proteomes" id="UP000789366">
    <property type="component" value="Unassembled WGS sequence"/>
</dbReference>
<evidence type="ECO:0000313" key="2">
    <source>
        <dbReference type="Proteomes" id="UP000789366"/>
    </source>
</evidence>
<proteinExistence type="predicted"/>
<keyword evidence="2" id="KW-1185">Reference proteome</keyword>
<protein>
    <submittedName>
        <fullName evidence="1">16204_t:CDS:1</fullName>
    </submittedName>
</protein>
<reference evidence="1" key="1">
    <citation type="submission" date="2021-06" db="EMBL/GenBank/DDBJ databases">
        <authorList>
            <person name="Kallberg Y."/>
            <person name="Tangrot J."/>
            <person name="Rosling A."/>
        </authorList>
    </citation>
    <scope>NUCLEOTIDE SEQUENCE</scope>
    <source>
        <strain evidence="1">28 12/20/2015</strain>
    </source>
</reference>
<evidence type="ECO:0000313" key="1">
    <source>
        <dbReference type="EMBL" id="CAG8740061.1"/>
    </source>
</evidence>
<dbReference type="EMBL" id="CAJVPW010037496">
    <property type="protein sequence ID" value="CAG8740061.1"/>
    <property type="molecule type" value="Genomic_DNA"/>
</dbReference>